<reference evidence="1 2" key="1">
    <citation type="submission" date="2015-04" db="EMBL/GenBank/DDBJ databases">
        <title>Microcin producing Clostridium sp. JC272T.</title>
        <authorList>
            <person name="Jyothsna T."/>
            <person name="Sasikala C."/>
            <person name="Ramana C."/>
        </authorList>
    </citation>
    <scope>NUCLEOTIDE SEQUENCE [LARGE SCALE GENOMIC DNA]</scope>
    <source>
        <strain evidence="1 2">JC272</strain>
    </source>
</reference>
<proteinExistence type="predicted"/>
<name>A0A0M3DEA7_9FIRM</name>
<sequence length="105" mass="12393">MVVKNIRIDLIYKNINNIVMVHDSLVNILDVDSRLLYALISNFEDGIDTKYIYELMEPKGWTREVLDNNINLLLELNFIEDVGENIDLNKIKTEFESFKKQLFKI</sequence>
<dbReference type="EMBL" id="LBBT01000256">
    <property type="protein sequence ID" value="KKY00618.1"/>
    <property type="molecule type" value="Genomic_DNA"/>
</dbReference>
<protein>
    <submittedName>
        <fullName evidence="1">Uncharacterized protein</fullName>
    </submittedName>
</protein>
<evidence type="ECO:0000313" key="2">
    <source>
        <dbReference type="Proteomes" id="UP000034407"/>
    </source>
</evidence>
<accession>A0A0M3DEA7</accession>
<comment type="caution">
    <text evidence="1">The sequence shown here is derived from an EMBL/GenBank/DDBJ whole genome shotgun (WGS) entry which is preliminary data.</text>
</comment>
<dbReference type="RefSeq" id="WP_046823683.1">
    <property type="nucleotide sequence ID" value="NZ_LBBT01000256.1"/>
</dbReference>
<gene>
    <name evidence="1" type="ORF">VN21_13325</name>
</gene>
<organism evidence="1 2">
    <name type="scientific">Paraclostridium benzoelyticum</name>
    <dbReference type="NCBI Taxonomy" id="1629550"/>
    <lineage>
        <taxon>Bacteria</taxon>
        <taxon>Bacillati</taxon>
        <taxon>Bacillota</taxon>
        <taxon>Clostridia</taxon>
        <taxon>Peptostreptococcales</taxon>
        <taxon>Peptostreptococcaceae</taxon>
        <taxon>Paraclostridium</taxon>
    </lineage>
</organism>
<dbReference type="AlphaFoldDB" id="A0A0M3DEA7"/>
<dbReference type="PATRIC" id="fig|1629550.3.peg.2120"/>
<evidence type="ECO:0000313" key="1">
    <source>
        <dbReference type="EMBL" id="KKY00618.1"/>
    </source>
</evidence>
<keyword evidence="2" id="KW-1185">Reference proteome</keyword>
<dbReference type="Proteomes" id="UP000034407">
    <property type="component" value="Unassembled WGS sequence"/>
</dbReference>